<feature type="transmembrane region" description="Helical" evidence="13">
    <location>
        <begin position="708"/>
        <end position="731"/>
    </location>
</feature>
<dbReference type="Gene3D" id="2.60.40.60">
    <property type="entry name" value="Cadherins"/>
    <property type="match status" value="6"/>
</dbReference>
<accession>A0A8C4SME2</accession>
<evidence type="ECO:0000256" key="7">
    <source>
        <dbReference type="ARBA" id="ARBA00022837"/>
    </source>
</evidence>
<keyword evidence="4 13" id="KW-0812">Transmembrane</keyword>
<reference evidence="15" key="3">
    <citation type="submission" date="2025-09" db="UniProtKB">
        <authorList>
            <consortium name="Ensembl"/>
        </authorList>
    </citation>
    <scope>IDENTIFICATION</scope>
</reference>
<evidence type="ECO:0000256" key="11">
    <source>
        <dbReference type="ARBA" id="ARBA00023180"/>
    </source>
</evidence>
<evidence type="ECO:0000256" key="9">
    <source>
        <dbReference type="ARBA" id="ARBA00022989"/>
    </source>
</evidence>
<evidence type="ECO:0000256" key="1">
    <source>
        <dbReference type="ARBA" id="ARBA00003436"/>
    </source>
</evidence>
<reference evidence="15" key="1">
    <citation type="submission" date="2021-06" db="EMBL/GenBank/DDBJ databases">
        <authorList>
            <consortium name="Wellcome Sanger Institute Data Sharing"/>
        </authorList>
    </citation>
    <scope>NUCLEOTIDE SEQUENCE [LARGE SCALE GENOMIC DNA]</scope>
</reference>
<evidence type="ECO:0000259" key="14">
    <source>
        <dbReference type="PROSITE" id="PS50268"/>
    </source>
</evidence>
<dbReference type="InterPro" id="IPR020894">
    <property type="entry name" value="Cadherin_CS"/>
</dbReference>
<dbReference type="FunFam" id="2.60.40.60:FF:000007">
    <property type="entry name" value="Protocadherin alpha 2"/>
    <property type="match status" value="1"/>
</dbReference>
<evidence type="ECO:0000256" key="12">
    <source>
        <dbReference type="PROSITE-ProRule" id="PRU00043"/>
    </source>
</evidence>
<dbReference type="Ensembl" id="ENSECRT00000017132.1">
    <property type="protein sequence ID" value="ENSECRP00000016833.1"/>
    <property type="gene ID" value="ENSECRG00000011178.1"/>
</dbReference>
<feature type="domain" description="Cadherin" evidence="14">
    <location>
        <begin position="364"/>
        <end position="469"/>
    </location>
</feature>
<feature type="domain" description="Cadherin" evidence="14">
    <location>
        <begin position="40"/>
        <end position="146"/>
    </location>
</feature>
<keyword evidence="16" id="KW-1185">Reference proteome</keyword>
<dbReference type="PRINTS" id="PR00205">
    <property type="entry name" value="CADHERIN"/>
</dbReference>
<dbReference type="FunFam" id="2.60.40.60:FF:000001">
    <property type="entry name" value="Protocadherin alpha 2"/>
    <property type="match status" value="1"/>
</dbReference>
<keyword evidence="10 13" id="KW-0472">Membrane</keyword>
<dbReference type="PROSITE" id="PS50268">
    <property type="entry name" value="CADHERIN_2"/>
    <property type="match status" value="6"/>
</dbReference>
<keyword evidence="6" id="KW-0677">Repeat</keyword>
<dbReference type="Pfam" id="PF08266">
    <property type="entry name" value="Cadherin_2"/>
    <property type="match status" value="1"/>
</dbReference>
<dbReference type="Proteomes" id="UP000694620">
    <property type="component" value="Chromosome 11"/>
</dbReference>
<sequence>AHFRLPGTKIFSNIANMRRFRGFKQNFFFKICLLCLWKFSSANLRYSVAEESASGTVIGNIIKDFGLDIKNLAGRGFRVISGSKQQLLQVNHKTGDLFINDIIDRETLCDRDKSCLLTFKIVVESPLEIYQAEIDIIDINDNPPVFPDKIKSLEISESTPIGSRFPLGVAYDPDSGENSLKSYQLSRNGYFSLEVEEHRKTGKIPVLVLQKALDREARQKLDLLLSAIDGGNPPKAGNMNITITIADFNDNAPFFVEQMYTVTLEENTPLGTVVLKLNASDLDDGSNGDIRYSFDSSVQSKLSELFQLDDYSGEITVKGVIDFEEEEFYEFDVKATDRGQVPMSGYCTVLIKIKDLNDNAPLIEITSLTKSIFEDVKPGTTVGIISIIDLDSGVNCKITCSLSSKLPFELKPSYQENVHSIVTTSRLDRESVSQYNITITAKDFGYPSLSSYETILVNVLDVNDNHPRFLHDPFIFYIEENNTPGSSIFEISAVDADANENALITYYLKENEVLDKPVVAFLSINSYNGQVFSFTSFDFEEVKNCSFIVIAKDSGVPPLSSSVTVKVFILDKNDNPPVIVFPLTTNGTALVEETIPRNVKAGHIVTRIRAYDADVGYNALLSFSLEDATDLSLFSVGKYTGEIKTLRSLAESDVNVQKMVILVKDSGNVPFSATATVIVTATENTEAHALSEVKRFTTPEDEESNMTFYLIIVLSSVSFLLFVTIFTLTVFQCRRTYHNLLHKRYLSDTNYAEVSGSLFHMSGSLFHGQQYQTAERRLMFVAPGMNRDGVMDMGSNANTLVISDNGVQISQKVSVKSLLSVLGGLLHSCLVTIAPKQILSIKTENNILKNTSRK</sequence>
<feature type="domain" description="Cadherin" evidence="14">
    <location>
        <begin position="256"/>
        <end position="363"/>
    </location>
</feature>
<dbReference type="GeneTree" id="ENSGT00940000165118"/>
<feature type="domain" description="Cadherin" evidence="14">
    <location>
        <begin position="147"/>
        <end position="255"/>
    </location>
</feature>
<evidence type="ECO:0000256" key="13">
    <source>
        <dbReference type="SAM" id="Phobius"/>
    </source>
</evidence>
<keyword evidence="9 13" id="KW-1133">Transmembrane helix</keyword>
<dbReference type="FunFam" id="2.60.40.60:FF:000004">
    <property type="entry name" value="Protocadherin 1 gamma 2"/>
    <property type="match status" value="1"/>
</dbReference>
<keyword evidence="8" id="KW-0130">Cell adhesion</keyword>
<evidence type="ECO:0000256" key="6">
    <source>
        <dbReference type="ARBA" id="ARBA00022737"/>
    </source>
</evidence>
<feature type="domain" description="Cadherin" evidence="14">
    <location>
        <begin position="470"/>
        <end position="579"/>
    </location>
</feature>
<reference evidence="15" key="2">
    <citation type="submission" date="2025-08" db="UniProtKB">
        <authorList>
            <consortium name="Ensembl"/>
        </authorList>
    </citation>
    <scope>IDENTIFICATION</scope>
</reference>
<evidence type="ECO:0000256" key="8">
    <source>
        <dbReference type="ARBA" id="ARBA00022889"/>
    </source>
</evidence>
<protein>
    <submittedName>
        <fullName evidence="15">Protocadherin 2 alpha a 1</fullName>
    </submittedName>
</protein>
<evidence type="ECO:0000313" key="15">
    <source>
        <dbReference type="Ensembl" id="ENSECRP00000016833.1"/>
    </source>
</evidence>
<name>A0A8C4SME2_ERPCA</name>
<dbReference type="InterPro" id="IPR002126">
    <property type="entry name" value="Cadherin-like_dom"/>
</dbReference>
<evidence type="ECO:0000256" key="5">
    <source>
        <dbReference type="ARBA" id="ARBA00022729"/>
    </source>
</evidence>
<keyword evidence="5" id="KW-0732">Signal</keyword>
<keyword evidence="7 12" id="KW-0106">Calcium</keyword>
<dbReference type="SUPFAM" id="SSF49313">
    <property type="entry name" value="Cadherin-like"/>
    <property type="match status" value="6"/>
</dbReference>
<dbReference type="PROSITE" id="PS00232">
    <property type="entry name" value="CADHERIN_1"/>
    <property type="match status" value="3"/>
</dbReference>
<dbReference type="GO" id="GO:0005509">
    <property type="term" value="F:calcium ion binding"/>
    <property type="evidence" value="ECO:0007669"/>
    <property type="project" value="UniProtKB-UniRule"/>
</dbReference>
<evidence type="ECO:0000256" key="3">
    <source>
        <dbReference type="ARBA" id="ARBA00022475"/>
    </source>
</evidence>
<keyword evidence="11" id="KW-0325">Glycoprotein</keyword>
<dbReference type="Pfam" id="PF00028">
    <property type="entry name" value="Cadherin"/>
    <property type="match status" value="5"/>
</dbReference>
<evidence type="ECO:0000256" key="4">
    <source>
        <dbReference type="ARBA" id="ARBA00022692"/>
    </source>
</evidence>
<comment type="function">
    <text evidence="1">Potential calcium-dependent cell-adhesion protein. May be involved in the establishment and maintenance of specific neuronal connections in the brain.</text>
</comment>
<dbReference type="FunFam" id="2.60.40.60:FF:000006">
    <property type="entry name" value="Protocadherin alpha 2"/>
    <property type="match status" value="1"/>
</dbReference>
<dbReference type="CDD" id="cd11304">
    <property type="entry name" value="Cadherin_repeat"/>
    <property type="match status" value="6"/>
</dbReference>
<dbReference type="FunFam" id="2.60.40.60:FF:000002">
    <property type="entry name" value="Protocadherin alpha 2"/>
    <property type="match status" value="1"/>
</dbReference>
<proteinExistence type="predicted"/>
<dbReference type="SMART" id="SM00112">
    <property type="entry name" value="CA"/>
    <property type="match status" value="6"/>
</dbReference>
<comment type="subcellular location">
    <subcellularLocation>
        <location evidence="2">Cell membrane</location>
        <topology evidence="2">Single-pass type I membrane protein</topology>
    </subcellularLocation>
</comment>
<keyword evidence="3" id="KW-1003">Cell membrane</keyword>
<dbReference type="PANTHER" id="PTHR24028:SF241">
    <property type="entry name" value="PROTOCADHERIN 2 ALPHA A 1 PRECURSOR"/>
    <property type="match status" value="1"/>
</dbReference>
<dbReference type="GO" id="GO:0007156">
    <property type="term" value="P:homophilic cell adhesion via plasma membrane adhesion molecules"/>
    <property type="evidence" value="ECO:0007669"/>
    <property type="project" value="InterPro"/>
</dbReference>
<evidence type="ECO:0000256" key="2">
    <source>
        <dbReference type="ARBA" id="ARBA00004251"/>
    </source>
</evidence>
<evidence type="ECO:0000313" key="16">
    <source>
        <dbReference type="Proteomes" id="UP000694620"/>
    </source>
</evidence>
<dbReference type="AlphaFoldDB" id="A0A8C4SME2"/>
<dbReference type="InterPro" id="IPR050174">
    <property type="entry name" value="Protocadherin/Cadherin-CA"/>
</dbReference>
<dbReference type="PANTHER" id="PTHR24028">
    <property type="entry name" value="CADHERIN-87A"/>
    <property type="match status" value="1"/>
</dbReference>
<dbReference type="InterPro" id="IPR013164">
    <property type="entry name" value="Cadherin_N"/>
</dbReference>
<dbReference type="InterPro" id="IPR015919">
    <property type="entry name" value="Cadherin-like_sf"/>
</dbReference>
<dbReference type="FunFam" id="2.60.40.60:FF:000129">
    <property type="entry name" value="protocadherin alpha-C2 isoform X1"/>
    <property type="match status" value="1"/>
</dbReference>
<dbReference type="GO" id="GO:0005886">
    <property type="term" value="C:plasma membrane"/>
    <property type="evidence" value="ECO:0007669"/>
    <property type="project" value="UniProtKB-SubCell"/>
</dbReference>
<evidence type="ECO:0000256" key="10">
    <source>
        <dbReference type="ARBA" id="ARBA00023136"/>
    </source>
</evidence>
<feature type="domain" description="Cadherin" evidence="14">
    <location>
        <begin position="594"/>
        <end position="696"/>
    </location>
</feature>
<organism evidence="15 16">
    <name type="scientific">Erpetoichthys calabaricus</name>
    <name type="common">Rope fish</name>
    <name type="synonym">Calamoichthys calabaricus</name>
    <dbReference type="NCBI Taxonomy" id="27687"/>
    <lineage>
        <taxon>Eukaryota</taxon>
        <taxon>Metazoa</taxon>
        <taxon>Chordata</taxon>
        <taxon>Craniata</taxon>
        <taxon>Vertebrata</taxon>
        <taxon>Euteleostomi</taxon>
        <taxon>Actinopterygii</taxon>
        <taxon>Polypteriformes</taxon>
        <taxon>Polypteridae</taxon>
        <taxon>Erpetoichthys</taxon>
    </lineage>
</organism>